<gene>
    <name evidence="2" type="ORF">C922_05098</name>
</gene>
<dbReference type="GeneID" id="20040372"/>
<evidence type="ECO:0000256" key="1">
    <source>
        <dbReference type="SAM" id="MobiDB-lite"/>
    </source>
</evidence>
<protein>
    <submittedName>
        <fullName evidence="2">Uncharacterized protein</fullName>
    </submittedName>
</protein>
<feature type="compositionally biased region" description="Basic and acidic residues" evidence="1">
    <location>
        <begin position="76"/>
        <end position="99"/>
    </location>
</feature>
<feature type="compositionally biased region" description="Polar residues" evidence="1">
    <location>
        <begin position="7"/>
        <end position="23"/>
    </location>
</feature>
<dbReference type="Proteomes" id="UP000030640">
    <property type="component" value="Unassembled WGS sequence"/>
</dbReference>
<evidence type="ECO:0000313" key="3">
    <source>
        <dbReference type="Proteomes" id="UP000030640"/>
    </source>
</evidence>
<name>W7AGY6_9APIC</name>
<evidence type="ECO:0000313" key="2">
    <source>
        <dbReference type="EMBL" id="EUD64536.1"/>
    </source>
</evidence>
<feature type="region of interest" description="Disordered" evidence="1">
    <location>
        <begin position="1"/>
        <end position="58"/>
    </location>
</feature>
<proteinExistence type="predicted"/>
<accession>W7AGY6</accession>
<dbReference type="RefSeq" id="XP_008818893.1">
    <property type="nucleotide sequence ID" value="XM_008820671.1"/>
</dbReference>
<feature type="region of interest" description="Disordered" evidence="1">
    <location>
        <begin position="73"/>
        <end position="99"/>
    </location>
</feature>
<feature type="compositionally biased region" description="Basic and acidic residues" evidence="1">
    <location>
        <begin position="42"/>
        <end position="51"/>
    </location>
</feature>
<sequence>MPEEFQEGTQESLPQSTGPTGNPHNLPDIPRTKTSQGLSHPEGQKDLRTPELHSTTGRSRILATAYELNTSRNQKTCKDEGRIEAVSKRKSRGPDKTAL</sequence>
<keyword evidence="3" id="KW-1185">Reference proteome</keyword>
<dbReference type="EMBL" id="KI965496">
    <property type="protein sequence ID" value="EUD64536.1"/>
    <property type="molecule type" value="Genomic_DNA"/>
</dbReference>
<dbReference type="AlphaFoldDB" id="W7AGY6"/>
<dbReference type="VEuPathDB" id="PlasmoDB:C922_05098"/>
<reference evidence="2 3" key="1">
    <citation type="submission" date="2013-02" db="EMBL/GenBank/DDBJ databases">
        <title>The Genome Sequence of Plasmodium inui San Antonio 1.</title>
        <authorList>
            <consortium name="The Broad Institute Genome Sequencing Platform"/>
            <consortium name="The Broad Institute Genome Sequencing Center for Infectious Disease"/>
            <person name="Neafsey D."/>
            <person name="Cheeseman I."/>
            <person name="Volkman S."/>
            <person name="Adams J."/>
            <person name="Walker B."/>
            <person name="Young S.K."/>
            <person name="Zeng Q."/>
            <person name="Gargeya S."/>
            <person name="Fitzgerald M."/>
            <person name="Haas B."/>
            <person name="Abouelleil A."/>
            <person name="Alvarado L."/>
            <person name="Arachchi H.M."/>
            <person name="Berlin A.M."/>
            <person name="Chapman S.B."/>
            <person name="Dewar J."/>
            <person name="Goldberg J."/>
            <person name="Griggs A."/>
            <person name="Gujja S."/>
            <person name="Hansen M."/>
            <person name="Howarth C."/>
            <person name="Imamovic A."/>
            <person name="Larimer J."/>
            <person name="McCowan C."/>
            <person name="Murphy C."/>
            <person name="Neiman D."/>
            <person name="Pearson M."/>
            <person name="Priest M."/>
            <person name="Roberts A."/>
            <person name="Saif S."/>
            <person name="Shea T."/>
            <person name="Sisk P."/>
            <person name="Sykes S."/>
            <person name="Wortman J."/>
            <person name="Nusbaum C."/>
            <person name="Birren B."/>
        </authorList>
    </citation>
    <scope>NUCLEOTIDE SEQUENCE [LARGE SCALE GENOMIC DNA]</scope>
    <source>
        <strain evidence="2 3">San Antonio 1</strain>
    </source>
</reference>
<organism evidence="2 3">
    <name type="scientific">Plasmodium inui San Antonio 1</name>
    <dbReference type="NCBI Taxonomy" id="1237626"/>
    <lineage>
        <taxon>Eukaryota</taxon>
        <taxon>Sar</taxon>
        <taxon>Alveolata</taxon>
        <taxon>Apicomplexa</taxon>
        <taxon>Aconoidasida</taxon>
        <taxon>Haemosporida</taxon>
        <taxon>Plasmodiidae</taxon>
        <taxon>Plasmodium</taxon>
        <taxon>Plasmodium (Plasmodium)</taxon>
    </lineage>
</organism>